<dbReference type="EMBL" id="CACRYJ010000016">
    <property type="protein sequence ID" value="VZO35812.1"/>
    <property type="molecule type" value="Genomic_DNA"/>
</dbReference>
<dbReference type="InterPro" id="IPR038078">
    <property type="entry name" value="PhoU-like_sf"/>
</dbReference>
<dbReference type="Gene3D" id="1.20.58.220">
    <property type="entry name" value="Phosphate transport system protein phou homolog 2, domain 2"/>
    <property type="match status" value="1"/>
</dbReference>
<dbReference type="PANTHER" id="PTHR37298">
    <property type="entry name" value="UPF0111 PROTEIN YKAA"/>
    <property type="match status" value="1"/>
</dbReference>
<organism evidence="2 3">
    <name type="scientific">Occultella aeris</name>
    <dbReference type="NCBI Taxonomy" id="2761496"/>
    <lineage>
        <taxon>Bacteria</taxon>
        <taxon>Bacillati</taxon>
        <taxon>Actinomycetota</taxon>
        <taxon>Actinomycetes</taxon>
        <taxon>Micrococcales</taxon>
        <taxon>Ruaniaceae</taxon>
        <taxon>Occultella</taxon>
    </lineage>
</organism>
<dbReference type="Proteomes" id="UP000419743">
    <property type="component" value="Unassembled WGS sequence"/>
</dbReference>
<dbReference type="PANTHER" id="PTHR37298:SF1">
    <property type="entry name" value="UPF0111 PROTEIN YKAA"/>
    <property type="match status" value="1"/>
</dbReference>
<evidence type="ECO:0000313" key="3">
    <source>
        <dbReference type="Proteomes" id="UP000419743"/>
    </source>
</evidence>
<gene>
    <name evidence="2" type="ORF">HALOF300_01014</name>
</gene>
<evidence type="ECO:0000256" key="1">
    <source>
        <dbReference type="ARBA" id="ARBA00008591"/>
    </source>
</evidence>
<name>A0A7M4DFW9_9MICO</name>
<keyword evidence="3" id="KW-1185">Reference proteome</keyword>
<dbReference type="InterPro" id="IPR018445">
    <property type="entry name" value="Put_Phosphate_transp_reg"/>
</dbReference>
<comment type="similarity">
    <text evidence="1">Belongs to the UPF0111 family.</text>
</comment>
<dbReference type="InterPro" id="IPR052912">
    <property type="entry name" value="UPF0111_domain"/>
</dbReference>
<comment type="caution">
    <text evidence="2">The sequence shown here is derived from an EMBL/GenBank/DDBJ whole genome shotgun (WGS) entry which is preliminary data.</text>
</comment>
<dbReference type="Pfam" id="PF01865">
    <property type="entry name" value="PhoU_div"/>
    <property type="match status" value="1"/>
</dbReference>
<protein>
    <submittedName>
        <fullName evidence="2">Pit accessory protein</fullName>
    </submittedName>
</protein>
<evidence type="ECO:0000313" key="2">
    <source>
        <dbReference type="EMBL" id="VZO35812.1"/>
    </source>
</evidence>
<accession>A0A7M4DFW9</accession>
<dbReference type="AlphaFoldDB" id="A0A7M4DFW9"/>
<proteinExistence type="inferred from homology"/>
<reference evidence="2 3" key="1">
    <citation type="submission" date="2019-11" db="EMBL/GenBank/DDBJ databases">
        <authorList>
            <person name="Criscuolo A."/>
        </authorList>
    </citation>
    <scope>NUCLEOTIDE SEQUENCE [LARGE SCALE GENOMIC DNA]</scope>
    <source>
        <strain evidence="2">CIP111667</strain>
    </source>
</reference>
<sequence length="212" mass="23713">MRFRLTPRDVTFFDLFAMNAQHLVDGADLLAQLIGAEPPDRPAHAARLREIEQDADDAKGTIMNRLNQTFVTPFDRDDIYTLAAAMDDCIDAMEAAGDIIVRYQIVDLPDGVVTMVATLQRAAELTAAAMPNLRTMTDLKPYWVEINRLESEANRTYRALLAHLFGSPQFQRSPADVVELIKLKDVVDVLEQASDAFERVGSVVQTIYVKET</sequence>